<evidence type="ECO:0000313" key="2">
    <source>
        <dbReference type="Proteomes" id="UP000001542"/>
    </source>
</evidence>
<dbReference type="EMBL" id="DS113731">
    <property type="protein sequence ID" value="EAX97066.1"/>
    <property type="molecule type" value="Genomic_DNA"/>
</dbReference>
<evidence type="ECO:0008006" key="3">
    <source>
        <dbReference type="Google" id="ProtNLM"/>
    </source>
</evidence>
<dbReference type="GO" id="GO:0006357">
    <property type="term" value="P:regulation of transcription by RNA polymerase II"/>
    <property type="evidence" value="ECO:0000318"/>
    <property type="project" value="GO_Central"/>
</dbReference>
<evidence type="ECO:0000313" key="1">
    <source>
        <dbReference type="EMBL" id="EAX97066.1"/>
    </source>
</evidence>
<organism evidence="1 2">
    <name type="scientific">Trichomonas vaginalis (strain ATCC PRA-98 / G3)</name>
    <dbReference type="NCBI Taxonomy" id="412133"/>
    <lineage>
        <taxon>Eukaryota</taxon>
        <taxon>Metamonada</taxon>
        <taxon>Parabasalia</taxon>
        <taxon>Trichomonadida</taxon>
        <taxon>Trichomonadidae</taxon>
        <taxon>Trichomonas</taxon>
    </lineage>
</organism>
<dbReference type="RefSeq" id="XP_001309996.1">
    <property type="nucleotide sequence ID" value="XM_001309995.1"/>
</dbReference>
<gene>
    <name evidence="1" type="ORF">TVAG_196950</name>
</gene>
<name>A2FDF2_TRIV3</name>
<dbReference type="GO" id="GO:0090575">
    <property type="term" value="C:RNA polymerase II transcription regulator complex"/>
    <property type="evidence" value="ECO:0000318"/>
    <property type="project" value="GO_Central"/>
</dbReference>
<dbReference type="VEuPathDB" id="TrichDB:TVAG_196950"/>
<dbReference type="GO" id="GO:0000978">
    <property type="term" value="F:RNA polymerase II cis-regulatory region sequence-specific DNA binding"/>
    <property type="evidence" value="ECO:0000318"/>
    <property type="project" value="GO_Central"/>
</dbReference>
<dbReference type="Proteomes" id="UP000001542">
    <property type="component" value="Unassembled WGS sequence"/>
</dbReference>
<protein>
    <recommendedName>
        <fullName evidence="3">E2F/DP family winged-helix DNA-binding domain-containing protein</fullName>
    </recommendedName>
</protein>
<reference evidence="1" key="1">
    <citation type="submission" date="2006-10" db="EMBL/GenBank/DDBJ databases">
        <authorList>
            <person name="Amadeo P."/>
            <person name="Zhao Q."/>
            <person name="Wortman J."/>
            <person name="Fraser-Liggett C."/>
            <person name="Carlton J."/>
        </authorList>
    </citation>
    <scope>NUCLEOTIDE SEQUENCE</scope>
    <source>
        <strain evidence="1">G3</strain>
    </source>
</reference>
<proteinExistence type="predicted"/>
<sequence length="195" mass="22493">MSLSNKFAFKKRRIYEVIDVFTVIGVTVLLDEENFLWIGFNHVSQTIQRIGTNRGVYSSDLTLNDIFCLSQEPISIQSMTEDIIFLFIAIERRRLNIIEASKYISHGNGKEKTTRCKISQAVAILELANIIRKTENQSEYELLPEFYITVPKVLKNSTVDPSNIQSLLNWTDDSNISSSDIISFRRKEFYTISHE</sequence>
<keyword evidence="2" id="KW-1185">Reference proteome</keyword>
<dbReference type="AlphaFoldDB" id="A2FDF2"/>
<reference evidence="1" key="2">
    <citation type="journal article" date="2007" name="Science">
        <title>Draft genome sequence of the sexually transmitted pathogen Trichomonas vaginalis.</title>
        <authorList>
            <person name="Carlton J.M."/>
            <person name="Hirt R.P."/>
            <person name="Silva J.C."/>
            <person name="Delcher A.L."/>
            <person name="Schatz M."/>
            <person name="Zhao Q."/>
            <person name="Wortman J.R."/>
            <person name="Bidwell S.L."/>
            <person name="Alsmark U.C.M."/>
            <person name="Besteiro S."/>
            <person name="Sicheritz-Ponten T."/>
            <person name="Noel C.J."/>
            <person name="Dacks J.B."/>
            <person name="Foster P.G."/>
            <person name="Simillion C."/>
            <person name="Van de Peer Y."/>
            <person name="Miranda-Saavedra D."/>
            <person name="Barton G.J."/>
            <person name="Westrop G.D."/>
            <person name="Mueller S."/>
            <person name="Dessi D."/>
            <person name="Fiori P.L."/>
            <person name="Ren Q."/>
            <person name="Paulsen I."/>
            <person name="Zhang H."/>
            <person name="Bastida-Corcuera F.D."/>
            <person name="Simoes-Barbosa A."/>
            <person name="Brown M.T."/>
            <person name="Hayes R.D."/>
            <person name="Mukherjee M."/>
            <person name="Okumura C.Y."/>
            <person name="Schneider R."/>
            <person name="Smith A.J."/>
            <person name="Vanacova S."/>
            <person name="Villalvazo M."/>
            <person name="Haas B.J."/>
            <person name="Pertea M."/>
            <person name="Feldblyum T.V."/>
            <person name="Utterback T.R."/>
            <person name="Shu C.L."/>
            <person name="Osoegawa K."/>
            <person name="de Jong P.J."/>
            <person name="Hrdy I."/>
            <person name="Horvathova L."/>
            <person name="Zubacova Z."/>
            <person name="Dolezal P."/>
            <person name="Malik S.B."/>
            <person name="Logsdon J.M. Jr."/>
            <person name="Henze K."/>
            <person name="Gupta A."/>
            <person name="Wang C.C."/>
            <person name="Dunne R.L."/>
            <person name="Upcroft J.A."/>
            <person name="Upcroft P."/>
            <person name="White O."/>
            <person name="Salzberg S.L."/>
            <person name="Tang P."/>
            <person name="Chiu C.-H."/>
            <person name="Lee Y.-S."/>
            <person name="Embley T.M."/>
            <person name="Coombs G.H."/>
            <person name="Mottram J.C."/>
            <person name="Tachezy J."/>
            <person name="Fraser-Liggett C.M."/>
            <person name="Johnson P.J."/>
        </authorList>
    </citation>
    <scope>NUCLEOTIDE SEQUENCE [LARGE SCALE GENOMIC DNA]</scope>
    <source>
        <strain evidence="1">G3</strain>
    </source>
</reference>
<dbReference type="VEuPathDB" id="TrichDB:TVAGG3_0681610"/>
<dbReference type="OrthoDB" id="5318at2759"/>
<dbReference type="GO" id="GO:0000981">
    <property type="term" value="F:DNA-binding transcription factor activity, RNA polymerase II-specific"/>
    <property type="evidence" value="ECO:0000318"/>
    <property type="project" value="GO_Central"/>
</dbReference>
<dbReference type="KEGG" id="tva:4754841"/>
<dbReference type="InParanoid" id="A2FDF2"/>
<accession>A2FDF2</accession>